<dbReference type="EMBL" id="VLLI01000002">
    <property type="protein sequence ID" value="TWJ03527.1"/>
    <property type="molecule type" value="Genomic_DNA"/>
</dbReference>
<dbReference type="InterPro" id="IPR043504">
    <property type="entry name" value="Peptidase_S1_PA_chymotrypsin"/>
</dbReference>
<keyword evidence="2" id="KW-1185">Reference proteome</keyword>
<comment type="caution">
    <text evidence="1">The sequence shown here is derived from an EMBL/GenBank/DDBJ whole genome shotgun (WGS) entry which is preliminary data.</text>
</comment>
<gene>
    <name evidence="1" type="ORF">JN11_01073</name>
</gene>
<accession>A0A562UDH1</accession>
<dbReference type="SUPFAM" id="SSF50494">
    <property type="entry name" value="Trypsin-like serine proteases"/>
    <property type="match status" value="1"/>
</dbReference>
<protein>
    <submittedName>
        <fullName evidence="1">Trypsin-like peptidase</fullName>
    </submittedName>
</protein>
<evidence type="ECO:0000313" key="2">
    <source>
        <dbReference type="Proteomes" id="UP000317010"/>
    </source>
</evidence>
<sequence length="322" mass="36618">MKKIKFALLFLALSCRQQERIVNNPTVDKWINATINIQCIQSGGKKTVDVYDQYSKHLISRDQLLKKTDSINRHRLRVSGTAVYLICKNHHYLITSRHLLNDASIGTNAIFNNIVLVSDTNYISKTRVMDGNQNMTTSEIEPHLFMWLCYKFSSIDQDIAIVCLEGDSEGPYFWKTLNKRGYKPIETSDIDDKCNIRRGDNIMAVGFTEIISDKGKKSLPSSAFNWEAYNYSRPVVTFGSIADPEKDKNYFLGNIFVYHGNSGGPIVVNDKLVGITCGAVIEGDSTNSSKKKYYMMNYSKFMKSSIIEPLLESFDSYLFHGR</sequence>
<dbReference type="Pfam" id="PF13365">
    <property type="entry name" value="Trypsin_2"/>
    <property type="match status" value="1"/>
</dbReference>
<dbReference type="Proteomes" id="UP000317010">
    <property type="component" value="Unassembled WGS sequence"/>
</dbReference>
<dbReference type="Gene3D" id="2.40.10.10">
    <property type="entry name" value="Trypsin-like serine proteases"/>
    <property type="match status" value="1"/>
</dbReference>
<organism evidence="1 2">
    <name type="scientific">Mucilaginibacter frigoritolerans</name>
    <dbReference type="NCBI Taxonomy" id="652788"/>
    <lineage>
        <taxon>Bacteria</taxon>
        <taxon>Pseudomonadati</taxon>
        <taxon>Bacteroidota</taxon>
        <taxon>Sphingobacteriia</taxon>
        <taxon>Sphingobacteriales</taxon>
        <taxon>Sphingobacteriaceae</taxon>
        <taxon>Mucilaginibacter</taxon>
    </lineage>
</organism>
<evidence type="ECO:0000313" key="1">
    <source>
        <dbReference type="EMBL" id="TWJ03527.1"/>
    </source>
</evidence>
<dbReference type="OrthoDB" id="1494872at2"/>
<dbReference type="InterPro" id="IPR009003">
    <property type="entry name" value="Peptidase_S1_PA"/>
</dbReference>
<name>A0A562UDH1_9SPHI</name>
<reference evidence="1 2" key="1">
    <citation type="submission" date="2019-07" db="EMBL/GenBank/DDBJ databases">
        <title>Genomic Encyclopedia of Archaeal and Bacterial Type Strains, Phase II (KMG-II): from individual species to whole genera.</title>
        <authorList>
            <person name="Goeker M."/>
        </authorList>
    </citation>
    <scope>NUCLEOTIDE SEQUENCE [LARGE SCALE GENOMIC DNA]</scope>
    <source>
        <strain evidence="1 2">ATCC BAA-1854</strain>
    </source>
</reference>
<dbReference type="RefSeq" id="WP_144910310.1">
    <property type="nucleotide sequence ID" value="NZ_VLLI01000002.1"/>
</dbReference>
<proteinExistence type="predicted"/>
<dbReference type="AlphaFoldDB" id="A0A562UDH1"/>